<feature type="compositionally biased region" description="Low complexity" evidence="1">
    <location>
        <begin position="28"/>
        <end position="37"/>
    </location>
</feature>
<dbReference type="EMBL" id="FNDJ01000005">
    <property type="protein sequence ID" value="SDI32753.1"/>
    <property type="molecule type" value="Genomic_DNA"/>
</dbReference>
<organism evidence="2 3">
    <name type="scientific">Nonomuraea jiangxiensis</name>
    <dbReference type="NCBI Taxonomy" id="633440"/>
    <lineage>
        <taxon>Bacteria</taxon>
        <taxon>Bacillati</taxon>
        <taxon>Actinomycetota</taxon>
        <taxon>Actinomycetes</taxon>
        <taxon>Streptosporangiales</taxon>
        <taxon>Streptosporangiaceae</taxon>
        <taxon>Nonomuraea</taxon>
    </lineage>
</organism>
<evidence type="ECO:0000256" key="1">
    <source>
        <dbReference type="SAM" id="MobiDB-lite"/>
    </source>
</evidence>
<dbReference type="AlphaFoldDB" id="A0A1G8JNU6"/>
<feature type="compositionally biased region" description="Low complexity" evidence="1">
    <location>
        <begin position="104"/>
        <end position="113"/>
    </location>
</feature>
<feature type="region of interest" description="Disordered" evidence="1">
    <location>
        <begin position="15"/>
        <end position="304"/>
    </location>
</feature>
<sequence>MADRDRSQGALYRLAARSFRPPLRCGSPELLEPLTLPATGSAPGDEPVRAPQAQGGLPARPAADVLFAEAPRPPDPWPARPPSPARTTDGPATRPVRTRPPAPAGRAATSADRTAPAGCPAWADQVVERTLPTGRAAPPERRTEPATGTVWTTEAAWTAEAGWTADAGWIPRATSPVTPPPPPRQPAAPALPGRLVSSTPSQQARRGTTTGPAPRDGWVTQAARPNDPAPRDLPWTAPGPGSVGQSHAQPAVDDERLAGDVTRVLGGEEPDDGRHLLGPPDPPPGDAVRRTGQSPRAQRVHGIG</sequence>
<dbReference type="STRING" id="633440.SAMN05421869_105139"/>
<name>A0A1G8JNU6_9ACTN</name>
<reference evidence="2 3" key="1">
    <citation type="submission" date="2016-10" db="EMBL/GenBank/DDBJ databases">
        <authorList>
            <person name="de Groot N.N."/>
        </authorList>
    </citation>
    <scope>NUCLEOTIDE SEQUENCE [LARGE SCALE GENOMIC DNA]</scope>
    <source>
        <strain evidence="2 3">CGMCC 4.6533</strain>
    </source>
</reference>
<feature type="compositionally biased region" description="Low complexity" evidence="1">
    <location>
        <begin position="146"/>
        <end position="176"/>
    </location>
</feature>
<dbReference type="Proteomes" id="UP000199202">
    <property type="component" value="Unassembled WGS sequence"/>
</dbReference>
<proteinExistence type="predicted"/>
<protein>
    <submittedName>
        <fullName evidence="2">Uncharacterized protein</fullName>
    </submittedName>
</protein>
<feature type="compositionally biased region" description="Pro residues" evidence="1">
    <location>
        <begin position="177"/>
        <end position="186"/>
    </location>
</feature>
<gene>
    <name evidence="2" type="ORF">SAMN05421869_105139</name>
</gene>
<evidence type="ECO:0000313" key="2">
    <source>
        <dbReference type="EMBL" id="SDI32753.1"/>
    </source>
</evidence>
<feature type="compositionally biased region" description="Polar residues" evidence="1">
    <location>
        <begin position="196"/>
        <end position="211"/>
    </location>
</feature>
<feature type="compositionally biased region" description="Pro residues" evidence="1">
    <location>
        <begin position="71"/>
        <end position="84"/>
    </location>
</feature>
<keyword evidence="3" id="KW-1185">Reference proteome</keyword>
<evidence type="ECO:0000313" key="3">
    <source>
        <dbReference type="Proteomes" id="UP000199202"/>
    </source>
</evidence>
<accession>A0A1G8JNU6</accession>